<dbReference type="EMBL" id="QPIZ01000007">
    <property type="protein sequence ID" value="RCW36852.1"/>
    <property type="molecule type" value="Genomic_DNA"/>
</dbReference>
<evidence type="ECO:0000256" key="4">
    <source>
        <dbReference type="PROSITE-ProRule" id="PRU00473"/>
    </source>
</evidence>
<evidence type="ECO:0000256" key="3">
    <source>
        <dbReference type="ARBA" id="ARBA00023237"/>
    </source>
</evidence>
<dbReference type="Gene3D" id="3.40.50.410">
    <property type="entry name" value="von Willebrand factor, type A domain"/>
    <property type="match status" value="1"/>
</dbReference>
<dbReference type="InterPro" id="IPR036737">
    <property type="entry name" value="OmpA-like_sf"/>
</dbReference>
<dbReference type="AlphaFoldDB" id="A0A368V6X8"/>
<dbReference type="Pfam" id="PF13519">
    <property type="entry name" value="VWA_2"/>
    <property type="match status" value="1"/>
</dbReference>
<evidence type="ECO:0000259" key="7">
    <source>
        <dbReference type="PROSITE" id="PS51123"/>
    </source>
</evidence>
<dbReference type="Proteomes" id="UP000252733">
    <property type="component" value="Unassembled WGS sequence"/>
</dbReference>
<dbReference type="CDD" id="cd07185">
    <property type="entry name" value="OmpA_C-like"/>
    <property type="match status" value="1"/>
</dbReference>
<dbReference type="SUPFAM" id="SSF103088">
    <property type="entry name" value="OmpA-like"/>
    <property type="match status" value="1"/>
</dbReference>
<dbReference type="InterPro" id="IPR002035">
    <property type="entry name" value="VWF_A"/>
</dbReference>
<protein>
    <submittedName>
        <fullName evidence="8">Outer membrane protein OmpA-like peptidoglycan-associated protein</fullName>
    </submittedName>
</protein>
<evidence type="ECO:0000259" key="6">
    <source>
        <dbReference type="PROSITE" id="PS50234"/>
    </source>
</evidence>
<keyword evidence="3" id="KW-0998">Cell outer membrane</keyword>
<evidence type="ECO:0000313" key="9">
    <source>
        <dbReference type="Proteomes" id="UP000252733"/>
    </source>
</evidence>
<feature type="domain" description="OmpA-like" evidence="7">
    <location>
        <begin position="692"/>
        <end position="808"/>
    </location>
</feature>
<dbReference type="Gene3D" id="3.30.1330.60">
    <property type="entry name" value="OmpA-like domain"/>
    <property type="match status" value="1"/>
</dbReference>
<keyword evidence="9" id="KW-1185">Reference proteome</keyword>
<dbReference type="InterPro" id="IPR036465">
    <property type="entry name" value="vWFA_dom_sf"/>
</dbReference>
<dbReference type="SUPFAM" id="SSF53300">
    <property type="entry name" value="vWA-like"/>
    <property type="match status" value="1"/>
</dbReference>
<name>A0A368V6X8_9BACT</name>
<dbReference type="InterPro" id="IPR050330">
    <property type="entry name" value="Bact_OuterMem_StrucFunc"/>
</dbReference>
<feature type="domain" description="VWFA" evidence="6">
    <location>
        <begin position="449"/>
        <end position="621"/>
    </location>
</feature>
<feature type="signal peptide" evidence="5">
    <location>
        <begin position="1"/>
        <end position="20"/>
    </location>
</feature>
<dbReference type="PRINTS" id="PR01021">
    <property type="entry name" value="OMPADOMAIN"/>
</dbReference>
<comment type="caution">
    <text evidence="8">The sequence shown here is derived from an EMBL/GenBank/DDBJ whole genome shotgun (WGS) entry which is preliminary data.</text>
</comment>
<accession>A0A368V6X8</accession>
<evidence type="ECO:0000256" key="5">
    <source>
        <dbReference type="SAM" id="SignalP"/>
    </source>
</evidence>
<keyword evidence="5" id="KW-0732">Signal</keyword>
<reference evidence="8 9" key="1">
    <citation type="submission" date="2018-07" db="EMBL/GenBank/DDBJ databases">
        <title>Freshwater and sediment microbial communities from various areas in North America, analyzing microbe dynamics in response to fracking.</title>
        <authorList>
            <person name="Lamendella R."/>
        </authorList>
    </citation>
    <scope>NUCLEOTIDE SEQUENCE [LARGE SCALE GENOMIC DNA]</scope>
    <source>
        <strain evidence="8 9">160A</strain>
    </source>
</reference>
<dbReference type="PROSITE" id="PS51123">
    <property type="entry name" value="OMPA_2"/>
    <property type="match status" value="1"/>
</dbReference>
<dbReference type="PANTHER" id="PTHR30329:SF21">
    <property type="entry name" value="LIPOPROTEIN YIAD-RELATED"/>
    <property type="match status" value="1"/>
</dbReference>
<evidence type="ECO:0000256" key="2">
    <source>
        <dbReference type="ARBA" id="ARBA00023136"/>
    </source>
</evidence>
<evidence type="ECO:0000256" key="1">
    <source>
        <dbReference type="ARBA" id="ARBA00004442"/>
    </source>
</evidence>
<proteinExistence type="predicted"/>
<dbReference type="SMART" id="SM00327">
    <property type="entry name" value="VWA"/>
    <property type="match status" value="1"/>
</dbReference>
<keyword evidence="2 4" id="KW-0472">Membrane</keyword>
<dbReference type="RefSeq" id="WP_114436833.1">
    <property type="nucleotide sequence ID" value="NZ_QPIZ01000007.1"/>
</dbReference>
<dbReference type="InterPro" id="IPR006665">
    <property type="entry name" value="OmpA-like"/>
</dbReference>
<dbReference type="PROSITE" id="PS50234">
    <property type="entry name" value="VWFA"/>
    <property type="match status" value="1"/>
</dbReference>
<dbReference type="CDD" id="cd00198">
    <property type="entry name" value="vWFA"/>
    <property type="match status" value="1"/>
</dbReference>
<sequence length="808" mass="92383">MQLKNICFLTLLLFSIGANAQLFGPKRSNLNMELSDWKIFPGDTVTITWDVTINRKQLKVTLNDSVVDRSGSLQLVPDTTVFYRLTAETAKGKRVNRTKKIKVLPPLINRLSMSDSTRFGHQDEVRWMTENVEKVTFNGDEVPLSGDSVISIMHDQPVTIRAINKNGRFETRTETIHAWYTHRFDASGLPPKDTLIVFGGKEVKLNWELDDASNAKLNGKTVRLKGFQTDTIRKDTTFVLQSILHDGSEWEKSITFLKNTVGVQHLSISNIFNKSVPFTFYNEAIRKYNPYKLQWNVSGVNSVKIKETHRPSSGILADQAMEEKDYTISWSYYDAMGRIREDSTSISLALQQRPLFNGNIRTETLLESDTIFMEIISVNYDNYPPETELKVIAIDGQGNFVKGLADDKQIKEDNPFHTVIKKYEDKTYPVRNFSVKEYEIGETEYRPQHLMMVLDYSGSMEYSMPELEPLIHKLIKEKHPMDTIRFVKFDETITAVSPPSANPDSLLSYFNQKGMEELSGYTALYAATDSAMNAMHTNNPNQRIILFTDGYENASFIYKNHLNTSAVEIIRRANEISLPIHVVSLGGYVNEQVLKYVADYTGAHYYQMNDVESVSEALREIFKTNLHYYTINYETSNNYEREKTITLEYDGKATGINYSTKNAAKKPNLRKISQQDLPPLPADVELLLQKENLVPLTGPQNMINFRFDKHHIREECTHDITQYLQVLQEEPETKAIIMGHTDMTGDPEYCITLSRKRAEAAAQKLIDAGIRSDRLFILGMGQKHPLWPDDSEPAKAAENRRVEILFVE</sequence>
<dbReference type="PANTHER" id="PTHR30329">
    <property type="entry name" value="STATOR ELEMENT OF FLAGELLAR MOTOR COMPLEX"/>
    <property type="match status" value="1"/>
</dbReference>
<feature type="chain" id="PRO_5016834637" evidence="5">
    <location>
        <begin position="21"/>
        <end position="808"/>
    </location>
</feature>
<comment type="subcellular location">
    <subcellularLocation>
        <location evidence="1">Cell outer membrane</location>
    </subcellularLocation>
</comment>
<organism evidence="8 9">
    <name type="scientific">Marinilabilia salmonicolor</name>
    <dbReference type="NCBI Taxonomy" id="989"/>
    <lineage>
        <taxon>Bacteria</taxon>
        <taxon>Pseudomonadati</taxon>
        <taxon>Bacteroidota</taxon>
        <taxon>Bacteroidia</taxon>
        <taxon>Marinilabiliales</taxon>
        <taxon>Marinilabiliaceae</taxon>
        <taxon>Marinilabilia</taxon>
    </lineage>
</organism>
<dbReference type="Pfam" id="PF00691">
    <property type="entry name" value="OmpA"/>
    <property type="match status" value="1"/>
</dbReference>
<evidence type="ECO:0000313" key="8">
    <source>
        <dbReference type="EMBL" id="RCW36852.1"/>
    </source>
</evidence>
<dbReference type="GO" id="GO:0009279">
    <property type="term" value="C:cell outer membrane"/>
    <property type="evidence" value="ECO:0007669"/>
    <property type="project" value="UniProtKB-SubCell"/>
</dbReference>
<gene>
    <name evidence="8" type="ORF">DFO77_107143</name>
</gene>
<dbReference type="InterPro" id="IPR006664">
    <property type="entry name" value="OMP_bac"/>
</dbReference>